<dbReference type="Gene3D" id="3.40.50.300">
    <property type="entry name" value="P-loop containing nucleotide triphosphate hydrolases"/>
    <property type="match status" value="1"/>
</dbReference>
<organism evidence="2 3">
    <name type="scientific">Vigna unguiculata</name>
    <name type="common">Cowpea</name>
    <dbReference type="NCBI Taxonomy" id="3917"/>
    <lineage>
        <taxon>Eukaryota</taxon>
        <taxon>Viridiplantae</taxon>
        <taxon>Streptophyta</taxon>
        <taxon>Embryophyta</taxon>
        <taxon>Tracheophyta</taxon>
        <taxon>Spermatophyta</taxon>
        <taxon>Magnoliopsida</taxon>
        <taxon>eudicotyledons</taxon>
        <taxon>Gunneridae</taxon>
        <taxon>Pentapetalae</taxon>
        <taxon>rosids</taxon>
        <taxon>fabids</taxon>
        <taxon>Fabales</taxon>
        <taxon>Fabaceae</taxon>
        <taxon>Papilionoideae</taxon>
        <taxon>50 kb inversion clade</taxon>
        <taxon>NPAAA clade</taxon>
        <taxon>indigoferoid/millettioid clade</taxon>
        <taxon>Phaseoleae</taxon>
        <taxon>Vigna</taxon>
    </lineage>
</organism>
<keyword evidence="1" id="KW-1133">Transmembrane helix</keyword>
<evidence type="ECO:0000256" key="1">
    <source>
        <dbReference type="SAM" id="Phobius"/>
    </source>
</evidence>
<dbReference type="EMBL" id="CP039355">
    <property type="protein sequence ID" value="QCE16551.1"/>
    <property type="molecule type" value="Genomic_DNA"/>
</dbReference>
<dbReference type="PANTHER" id="PTHR32175">
    <property type="entry name" value="PROTEIN, PUTATIVE, EXPRESSED-RELATED"/>
    <property type="match status" value="1"/>
</dbReference>
<evidence type="ECO:0000313" key="2">
    <source>
        <dbReference type="EMBL" id="QCE16551.1"/>
    </source>
</evidence>
<keyword evidence="3" id="KW-1185">Reference proteome</keyword>
<reference evidence="2 3" key="1">
    <citation type="submission" date="2019-04" db="EMBL/GenBank/DDBJ databases">
        <title>An improved genome assembly and genetic linkage map for asparagus bean, Vigna unguiculata ssp. sesquipedialis.</title>
        <authorList>
            <person name="Xia Q."/>
            <person name="Zhang R."/>
            <person name="Dong Y."/>
        </authorList>
    </citation>
    <scope>NUCLEOTIDE SEQUENCE [LARGE SCALE GENOMIC DNA]</scope>
    <source>
        <tissue evidence="2">Leaf</tissue>
    </source>
</reference>
<dbReference type="PANTHER" id="PTHR32175:SF21">
    <property type="entry name" value="SULFOTRANSFERASE"/>
    <property type="match status" value="1"/>
</dbReference>
<evidence type="ECO:0000313" key="3">
    <source>
        <dbReference type="Proteomes" id="UP000501690"/>
    </source>
</evidence>
<feature type="transmembrane region" description="Helical" evidence="1">
    <location>
        <begin position="21"/>
        <end position="39"/>
    </location>
</feature>
<dbReference type="InterPro" id="IPR052796">
    <property type="entry name" value="Nod_factor_sulfotransferase"/>
</dbReference>
<proteinExistence type="predicted"/>
<dbReference type="Proteomes" id="UP000501690">
    <property type="component" value="Linkage Group LG11"/>
</dbReference>
<keyword evidence="2" id="KW-0378">Hydrolase</keyword>
<protein>
    <submittedName>
        <fullName evidence="2">P-loop containing nucleoside triphosphate hydrolase</fullName>
    </submittedName>
</protein>
<dbReference type="AlphaFoldDB" id="A0A4D6NUA3"/>
<keyword evidence="1" id="KW-0812">Transmembrane</keyword>
<sequence length="341" mass="39727">MESKDPPDIKSFKKFPLTLRFVVLVVAVLCGIYIFTISVDQKVLRTSSNKLLENIVFKQPCHRPPGVEEWEVSYLHYPQPKTFSREECACNPVRFFCIVSMQRSGSGWFETFLNSHINVSSNGEIFSVGKRRTNVSSILETMDQVYNLDWFSSASKNECSAAVGFKWMLNQGLMEHHEEIGEYFERRRVSIIFLFRRNLLRRMISVLANAYDKGAKALNGTHKSHVHSPLEAKILANYRPRLNITLLIPELKITKETATKAVTYFKNSRHIVLYYDDLVHNRTKLKDVQEFLRVPYRDLESRQVKIHTAPLSEQVENWDEVQKELIGTPFQWFLGKNYQIQ</sequence>
<gene>
    <name evidence="2" type="ORF">DEO72_LG11g3568</name>
</gene>
<dbReference type="SUPFAM" id="SSF52540">
    <property type="entry name" value="P-loop containing nucleoside triphosphate hydrolases"/>
    <property type="match status" value="1"/>
</dbReference>
<keyword evidence="1" id="KW-0472">Membrane</keyword>
<dbReference type="InterPro" id="IPR027417">
    <property type="entry name" value="P-loop_NTPase"/>
</dbReference>
<dbReference type="GO" id="GO:0016787">
    <property type="term" value="F:hydrolase activity"/>
    <property type="evidence" value="ECO:0007669"/>
    <property type="project" value="UniProtKB-KW"/>
</dbReference>
<name>A0A4D6NUA3_VIGUN</name>
<accession>A0A4D6NUA3</accession>